<dbReference type="PANTHER" id="PTHR33321">
    <property type="match status" value="1"/>
</dbReference>
<comment type="caution">
    <text evidence="1">The sequence shown here is derived from an EMBL/GenBank/DDBJ whole genome shotgun (WGS) entry which is preliminary data.</text>
</comment>
<dbReference type="EMBL" id="WTXG01000001">
    <property type="protein sequence ID" value="KAI0308115.1"/>
    <property type="molecule type" value="Genomic_DNA"/>
</dbReference>
<protein>
    <submittedName>
        <fullName evidence="1">Peptidase of plants and bacteria-domain-containing protein</fullName>
    </submittedName>
</protein>
<organism evidence="1 2">
    <name type="scientific">Multifurca ochricompacta</name>
    <dbReference type="NCBI Taxonomy" id="376703"/>
    <lineage>
        <taxon>Eukaryota</taxon>
        <taxon>Fungi</taxon>
        <taxon>Dikarya</taxon>
        <taxon>Basidiomycota</taxon>
        <taxon>Agaricomycotina</taxon>
        <taxon>Agaricomycetes</taxon>
        <taxon>Russulales</taxon>
        <taxon>Russulaceae</taxon>
        <taxon>Multifurca</taxon>
    </lineage>
</organism>
<accession>A0AAD4QU03</accession>
<keyword evidence="2" id="KW-1185">Reference proteome</keyword>
<name>A0AAD4QU03_9AGAM</name>
<sequence>PLPPPPDWPIPTFSLRIDDLSHLGVKLFFDNVDPIRLMRDATLAVFQWLYVTTDKAPKHVQTILLVLRPMEGVAYTTGSETAKEIHLACQHIVNCADRCSDEVHGVVIHEVVHCYQYNGQDACPGGLIEGIADWVRLRSGFIPPHWSPGGSSWDAGYHVTAYFLQWLTERYGEGTVQEINGLMKDAPYDECIFKTVTGRKVNKLWKLYKEYLGEGGAGLSTGQGLLMTAPSDGDITRLGLAGGTVTHDYLDQYRLDPGLSTM</sequence>
<dbReference type="InterPro" id="IPR007541">
    <property type="entry name" value="Uncharacterised_BSP"/>
</dbReference>
<evidence type="ECO:0000313" key="2">
    <source>
        <dbReference type="Proteomes" id="UP001203297"/>
    </source>
</evidence>
<dbReference type="PANTHER" id="PTHR33321:SF12">
    <property type="entry name" value="PLANT BASIC SECRETORY PROTEIN (BSP) FAMILY PROTEIN"/>
    <property type="match status" value="1"/>
</dbReference>
<dbReference type="AlphaFoldDB" id="A0AAD4QU03"/>
<dbReference type="Pfam" id="PF04450">
    <property type="entry name" value="BSP"/>
    <property type="match status" value="1"/>
</dbReference>
<feature type="non-terminal residue" evidence="1">
    <location>
        <position position="1"/>
    </location>
</feature>
<proteinExistence type="predicted"/>
<evidence type="ECO:0000313" key="1">
    <source>
        <dbReference type="EMBL" id="KAI0308115.1"/>
    </source>
</evidence>
<gene>
    <name evidence="1" type="ORF">B0F90DRAFT_1621721</name>
</gene>
<reference evidence="1" key="1">
    <citation type="journal article" date="2022" name="New Phytol.">
        <title>Evolutionary transition to the ectomycorrhizal habit in the genomes of a hyperdiverse lineage of mushroom-forming fungi.</title>
        <authorList>
            <person name="Looney B."/>
            <person name="Miyauchi S."/>
            <person name="Morin E."/>
            <person name="Drula E."/>
            <person name="Courty P.E."/>
            <person name="Kohler A."/>
            <person name="Kuo A."/>
            <person name="LaButti K."/>
            <person name="Pangilinan J."/>
            <person name="Lipzen A."/>
            <person name="Riley R."/>
            <person name="Andreopoulos W."/>
            <person name="He G."/>
            <person name="Johnson J."/>
            <person name="Nolan M."/>
            <person name="Tritt A."/>
            <person name="Barry K.W."/>
            <person name="Grigoriev I.V."/>
            <person name="Nagy L.G."/>
            <person name="Hibbett D."/>
            <person name="Henrissat B."/>
            <person name="Matheny P.B."/>
            <person name="Labbe J."/>
            <person name="Martin F.M."/>
        </authorList>
    </citation>
    <scope>NUCLEOTIDE SEQUENCE</scope>
    <source>
        <strain evidence="1">BPL690</strain>
    </source>
</reference>
<dbReference type="Proteomes" id="UP001203297">
    <property type="component" value="Unassembled WGS sequence"/>
</dbReference>